<dbReference type="EMBL" id="CAJVPS010044108">
    <property type="protein sequence ID" value="CAG8756961.1"/>
    <property type="molecule type" value="Genomic_DNA"/>
</dbReference>
<accession>A0A9N9NRG6</accession>
<sequence>IYLVLTHDLEDLQALRKAHRDKTSSFYFYMLGVMKRQRQVPNGFTNKIIGMDVYPTFVCELLFQRKKLKSWLVKVVEMDAEERLEREIVNYKIKDINCEIREQFNDIDLFAIQSIGYTKLALFVFDLVDGIAIRKGRKELYPIFSNTSEYHQILPNYVTPLSPPHNLA</sequence>
<organism evidence="1 2">
    <name type="scientific">Ambispora leptoticha</name>
    <dbReference type="NCBI Taxonomy" id="144679"/>
    <lineage>
        <taxon>Eukaryota</taxon>
        <taxon>Fungi</taxon>
        <taxon>Fungi incertae sedis</taxon>
        <taxon>Mucoromycota</taxon>
        <taxon>Glomeromycotina</taxon>
        <taxon>Glomeromycetes</taxon>
        <taxon>Archaeosporales</taxon>
        <taxon>Ambisporaceae</taxon>
        <taxon>Ambispora</taxon>
    </lineage>
</organism>
<gene>
    <name evidence="1" type="ORF">ALEPTO_LOCUS13519</name>
</gene>
<dbReference type="OrthoDB" id="2328245at2759"/>
<proteinExistence type="predicted"/>
<feature type="non-terminal residue" evidence="1">
    <location>
        <position position="168"/>
    </location>
</feature>
<feature type="non-terminal residue" evidence="1">
    <location>
        <position position="1"/>
    </location>
</feature>
<evidence type="ECO:0000313" key="2">
    <source>
        <dbReference type="Proteomes" id="UP000789508"/>
    </source>
</evidence>
<evidence type="ECO:0000313" key="1">
    <source>
        <dbReference type="EMBL" id="CAG8756961.1"/>
    </source>
</evidence>
<name>A0A9N9NRG6_9GLOM</name>
<reference evidence="1" key="1">
    <citation type="submission" date="2021-06" db="EMBL/GenBank/DDBJ databases">
        <authorList>
            <person name="Kallberg Y."/>
            <person name="Tangrot J."/>
            <person name="Rosling A."/>
        </authorList>
    </citation>
    <scope>NUCLEOTIDE SEQUENCE</scope>
    <source>
        <strain evidence="1">FL130A</strain>
    </source>
</reference>
<dbReference type="Proteomes" id="UP000789508">
    <property type="component" value="Unassembled WGS sequence"/>
</dbReference>
<protein>
    <submittedName>
        <fullName evidence="1">4610_t:CDS:1</fullName>
    </submittedName>
</protein>
<dbReference type="AlphaFoldDB" id="A0A9N9NRG6"/>
<keyword evidence="2" id="KW-1185">Reference proteome</keyword>
<comment type="caution">
    <text evidence="1">The sequence shown here is derived from an EMBL/GenBank/DDBJ whole genome shotgun (WGS) entry which is preliminary data.</text>
</comment>